<dbReference type="WBParaSite" id="ACRNAN_scaffold14652.g9006.t1">
    <property type="protein sequence ID" value="ACRNAN_scaffold14652.g9006.t1"/>
    <property type="gene ID" value="ACRNAN_scaffold14652.g9006"/>
</dbReference>
<keyword evidence="1" id="KW-0732">Signal</keyword>
<organism evidence="2 3">
    <name type="scientific">Acrobeloides nanus</name>
    <dbReference type="NCBI Taxonomy" id="290746"/>
    <lineage>
        <taxon>Eukaryota</taxon>
        <taxon>Metazoa</taxon>
        <taxon>Ecdysozoa</taxon>
        <taxon>Nematoda</taxon>
        <taxon>Chromadorea</taxon>
        <taxon>Rhabditida</taxon>
        <taxon>Tylenchina</taxon>
        <taxon>Cephalobomorpha</taxon>
        <taxon>Cephaloboidea</taxon>
        <taxon>Cephalobidae</taxon>
        <taxon>Acrobeloides</taxon>
    </lineage>
</organism>
<protein>
    <submittedName>
        <fullName evidence="3">Uncharacterized protein</fullName>
    </submittedName>
</protein>
<dbReference type="Proteomes" id="UP000887540">
    <property type="component" value="Unplaced"/>
</dbReference>
<feature type="signal peptide" evidence="1">
    <location>
        <begin position="1"/>
        <end position="24"/>
    </location>
</feature>
<evidence type="ECO:0000313" key="2">
    <source>
        <dbReference type="Proteomes" id="UP000887540"/>
    </source>
</evidence>
<evidence type="ECO:0000256" key="1">
    <source>
        <dbReference type="SAM" id="SignalP"/>
    </source>
</evidence>
<feature type="chain" id="PRO_5037571959" evidence="1">
    <location>
        <begin position="25"/>
        <end position="94"/>
    </location>
</feature>
<name>A0A914CWS8_9BILA</name>
<keyword evidence="2" id="KW-1185">Reference proteome</keyword>
<evidence type="ECO:0000313" key="3">
    <source>
        <dbReference type="WBParaSite" id="ACRNAN_scaffold14652.g9006.t1"/>
    </source>
</evidence>
<dbReference type="AlphaFoldDB" id="A0A914CWS8"/>
<accession>A0A914CWS8</accession>
<proteinExistence type="predicted"/>
<reference evidence="3" key="1">
    <citation type="submission" date="2022-11" db="UniProtKB">
        <authorList>
            <consortium name="WormBaseParasite"/>
        </authorList>
    </citation>
    <scope>IDENTIFICATION</scope>
</reference>
<sequence>MAIFGKILCLVWLVYLIATTLTSASKPVVYNSTIKISLHKREASDLKNSMIAKRSRKLSPHLLRKHRVKPNAFCLFSALHCYPKRGLVYIRHRN</sequence>